<evidence type="ECO:0000256" key="2">
    <source>
        <dbReference type="ARBA" id="ARBA00006727"/>
    </source>
</evidence>
<dbReference type="PANTHER" id="PTHR11360">
    <property type="entry name" value="MONOCARBOXYLATE TRANSPORTER"/>
    <property type="match status" value="1"/>
</dbReference>
<dbReference type="GO" id="GO:0016020">
    <property type="term" value="C:membrane"/>
    <property type="evidence" value="ECO:0007669"/>
    <property type="project" value="UniProtKB-SubCell"/>
</dbReference>
<dbReference type="RefSeq" id="XP_056767875.1">
    <property type="nucleotide sequence ID" value="XM_056907148.1"/>
</dbReference>
<feature type="transmembrane region" description="Helical" evidence="3">
    <location>
        <begin position="290"/>
        <end position="309"/>
    </location>
</feature>
<evidence type="ECO:0000313" key="5">
    <source>
        <dbReference type="EMBL" id="KAJ5455502.1"/>
    </source>
</evidence>
<reference evidence="5" key="1">
    <citation type="submission" date="2022-12" db="EMBL/GenBank/DDBJ databases">
        <authorList>
            <person name="Petersen C."/>
        </authorList>
    </citation>
    <scope>NUCLEOTIDE SEQUENCE</scope>
    <source>
        <strain evidence="5">IBT 16125</strain>
    </source>
</reference>
<feature type="transmembrane region" description="Helical" evidence="3">
    <location>
        <begin position="195"/>
        <end position="217"/>
    </location>
</feature>
<feature type="transmembrane region" description="Helical" evidence="3">
    <location>
        <begin position="104"/>
        <end position="124"/>
    </location>
</feature>
<reference evidence="5" key="2">
    <citation type="journal article" date="2023" name="IMA Fungus">
        <title>Comparative genomic study of the Penicillium genus elucidates a diverse pangenome and 15 lateral gene transfer events.</title>
        <authorList>
            <person name="Petersen C."/>
            <person name="Sorensen T."/>
            <person name="Nielsen M.R."/>
            <person name="Sondergaard T.E."/>
            <person name="Sorensen J.L."/>
            <person name="Fitzpatrick D.A."/>
            <person name="Frisvad J.C."/>
            <person name="Nielsen K.L."/>
        </authorList>
    </citation>
    <scope>NUCLEOTIDE SEQUENCE</scope>
    <source>
        <strain evidence="5">IBT 16125</strain>
    </source>
</reference>
<dbReference type="InterPro" id="IPR020846">
    <property type="entry name" value="MFS_dom"/>
</dbReference>
<proteinExistence type="inferred from homology"/>
<feature type="transmembrane region" description="Helical" evidence="3">
    <location>
        <begin position="136"/>
        <end position="157"/>
    </location>
</feature>
<dbReference type="Proteomes" id="UP001213681">
    <property type="component" value="Unassembled WGS sequence"/>
</dbReference>
<feature type="transmembrane region" description="Helical" evidence="3">
    <location>
        <begin position="47"/>
        <end position="69"/>
    </location>
</feature>
<dbReference type="Gene3D" id="1.20.1250.20">
    <property type="entry name" value="MFS general substrate transporter like domains"/>
    <property type="match status" value="2"/>
</dbReference>
<dbReference type="InterPro" id="IPR011701">
    <property type="entry name" value="MFS"/>
</dbReference>
<feature type="transmembrane region" description="Helical" evidence="3">
    <location>
        <begin position="20"/>
        <end position="41"/>
    </location>
</feature>
<feature type="transmembrane region" description="Helical" evidence="3">
    <location>
        <begin position="258"/>
        <end position="278"/>
    </location>
</feature>
<evidence type="ECO:0000256" key="1">
    <source>
        <dbReference type="ARBA" id="ARBA00004141"/>
    </source>
</evidence>
<dbReference type="SUPFAM" id="SSF103473">
    <property type="entry name" value="MFS general substrate transporter"/>
    <property type="match status" value="1"/>
</dbReference>
<dbReference type="EMBL" id="JAPVEA010000004">
    <property type="protein sequence ID" value="KAJ5455502.1"/>
    <property type="molecule type" value="Genomic_DNA"/>
</dbReference>
<protein>
    <submittedName>
        <fullName evidence="5">Major facilitator superfamily domain-containing protein</fullName>
    </submittedName>
</protein>
<comment type="caution">
    <text evidence="5">The sequence shown here is derived from an EMBL/GenBank/DDBJ whole genome shotgun (WGS) entry which is preliminary data.</text>
</comment>
<comment type="subcellular location">
    <subcellularLocation>
        <location evidence="1">Membrane</location>
        <topology evidence="1">Multi-pass membrane protein</topology>
    </subcellularLocation>
</comment>
<gene>
    <name evidence="5" type="ORF">N7458_003766</name>
</gene>
<keyword evidence="3" id="KW-1133">Transmembrane helix</keyword>
<keyword evidence="3" id="KW-0812">Transmembrane</keyword>
<accession>A0AAD6C9A9</accession>
<keyword evidence="3" id="KW-0472">Membrane</keyword>
<name>A0AAD6C9A9_9EURO</name>
<dbReference type="PANTHER" id="PTHR11360:SF284">
    <property type="entry name" value="EG:103B4.3 PROTEIN-RELATED"/>
    <property type="match status" value="1"/>
</dbReference>
<dbReference type="InterPro" id="IPR036259">
    <property type="entry name" value="MFS_trans_sf"/>
</dbReference>
<feature type="transmembrane region" description="Helical" evidence="3">
    <location>
        <begin position="361"/>
        <end position="382"/>
    </location>
</feature>
<evidence type="ECO:0000313" key="6">
    <source>
        <dbReference type="Proteomes" id="UP001213681"/>
    </source>
</evidence>
<dbReference type="InterPro" id="IPR050327">
    <property type="entry name" value="Proton-linked_MCT"/>
</dbReference>
<dbReference type="PROSITE" id="PS50850">
    <property type="entry name" value="MFS"/>
    <property type="match status" value="1"/>
</dbReference>
<dbReference type="Pfam" id="PF07690">
    <property type="entry name" value="MFS_1"/>
    <property type="match status" value="1"/>
</dbReference>
<keyword evidence="6" id="KW-1185">Reference proteome</keyword>
<feature type="transmembrane region" description="Helical" evidence="3">
    <location>
        <begin position="76"/>
        <end position="98"/>
    </location>
</feature>
<feature type="transmembrane region" description="Helical" evidence="3">
    <location>
        <begin position="329"/>
        <end position="349"/>
    </location>
</feature>
<feature type="domain" description="Major facilitator superfamily (MFS) profile" evidence="4">
    <location>
        <begin position="1"/>
        <end position="387"/>
    </location>
</feature>
<comment type="similarity">
    <text evidence="2">Belongs to the major facilitator superfamily. Monocarboxylate porter (TC 2.A.1.13) family.</text>
</comment>
<organism evidence="5 6">
    <name type="scientific">Penicillium daleae</name>
    <dbReference type="NCBI Taxonomy" id="63821"/>
    <lineage>
        <taxon>Eukaryota</taxon>
        <taxon>Fungi</taxon>
        <taxon>Dikarya</taxon>
        <taxon>Ascomycota</taxon>
        <taxon>Pezizomycotina</taxon>
        <taxon>Eurotiomycetes</taxon>
        <taxon>Eurotiomycetidae</taxon>
        <taxon>Eurotiales</taxon>
        <taxon>Aspergillaceae</taxon>
        <taxon>Penicillium</taxon>
    </lineage>
</organism>
<dbReference type="AlphaFoldDB" id="A0AAD6C9A9"/>
<dbReference type="GO" id="GO:0022857">
    <property type="term" value="F:transmembrane transporter activity"/>
    <property type="evidence" value="ECO:0007669"/>
    <property type="project" value="InterPro"/>
</dbReference>
<sequence>MAKKPGTPFTGASPAKIDLIGTISASLMTIGAPYTVAWAKYFCPQAVSLVGGVIFGLSLIAASFGTALWHFQVTQGLLLGIGTCLSFVVPVTVAPSWFANHRGLAMGIILSGTGIGGLVWAPALQACVDGIGFRNSLRLTGALSFALISTASGAMAWEPSTKARIETENSARARRIDSLLRVPLVDFRIAKTKRFFAQALGAMFQSAAYYIPVFFFASYARSLGYSDTAGANFVAISNACNAIGKIAIGYVADRAGRLNALFLTTLLSAVFTIGFWLPSTCGKESADSKGLFIAFTILYGTFSSAYVSLFPISLVELFGVQNFASVNGVLYMMRGIATMIGTPVGGAFIRGTGNTSQPQDFFGMSLLVSCLLFAATAAVLWVRLEVFIGANGFSGGKWRQ</sequence>
<evidence type="ECO:0000256" key="3">
    <source>
        <dbReference type="SAM" id="Phobius"/>
    </source>
</evidence>
<evidence type="ECO:0000259" key="4">
    <source>
        <dbReference type="PROSITE" id="PS50850"/>
    </source>
</evidence>
<feature type="transmembrane region" description="Helical" evidence="3">
    <location>
        <begin position="229"/>
        <end position="252"/>
    </location>
</feature>
<dbReference type="GeneID" id="81597391"/>